<dbReference type="InterPro" id="IPR046252">
    <property type="entry name" value="DUF6285"/>
</dbReference>
<dbReference type="Pfam" id="PF19802">
    <property type="entry name" value="DUF6285"/>
    <property type="match status" value="1"/>
</dbReference>
<dbReference type="EMBL" id="MIPT01000001">
    <property type="protein sequence ID" value="OHT21162.1"/>
    <property type="molecule type" value="Genomic_DNA"/>
</dbReference>
<dbReference type="AlphaFoldDB" id="A0A1S1HH44"/>
<dbReference type="OrthoDB" id="7582676at2"/>
<comment type="caution">
    <text evidence="2">The sequence shown here is derived from an EMBL/GenBank/DDBJ whole genome shotgun (WGS) entry which is preliminary data.</text>
</comment>
<protein>
    <recommendedName>
        <fullName evidence="1">DUF6285 domain-containing protein</fullName>
    </recommendedName>
</protein>
<feature type="domain" description="DUF6285" evidence="1">
    <location>
        <begin position="24"/>
        <end position="95"/>
    </location>
</feature>
<sequence>MRHYRPSTADLVDVVADFLKGIGPRLDGGDRYQALVCTHILAMVERELRGKPLADEDEAALAAAIRRGDRDGDWDAVFAHVLDRTIARVAIAKPDHLAPEHRPS</sequence>
<dbReference type="RefSeq" id="WP_070934408.1">
    <property type="nucleotide sequence ID" value="NZ_MIPT01000001.1"/>
</dbReference>
<name>A0A1S1HH44_9SPHN</name>
<evidence type="ECO:0000313" key="2">
    <source>
        <dbReference type="EMBL" id="OHT21162.1"/>
    </source>
</evidence>
<accession>A0A1S1HH44</accession>
<proteinExistence type="predicted"/>
<keyword evidence="3" id="KW-1185">Reference proteome</keyword>
<reference evidence="2 3" key="1">
    <citation type="submission" date="2016-09" db="EMBL/GenBank/DDBJ databases">
        <title>Metabolic pathway, cell adaptation mechanisms and a novel monoxygenase revealed through proteogenomic-transcription analysis of a Sphingomonas haloaromaticamans strain degrading the fungicide ortho-phenylphenol.</title>
        <authorList>
            <person name="Perruchon C."/>
            <person name="Papadopoulou E.S."/>
            <person name="Rousidou C."/>
            <person name="Vasileiadis S."/>
            <person name="Tanou G."/>
            <person name="Amoutzias G."/>
            <person name="Molassiotis A."/>
            <person name="Karpouzas D.G."/>
        </authorList>
    </citation>
    <scope>NUCLEOTIDE SEQUENCE [LARGE SCALE GENOMIC DNA]</scope>
    <source>
        <strain evidence="2 3">P3</strain>
    </source>
</reference>
<evidence type="ECO:0000313" key="3">
    <source>
        <dbReference type="Proteomes" id="UP000179467"/>
    </source>
</evidence>
<evidence type="ECO:0000259" key="1">
    <source>
        <dbReference type="Pfam" id="PF19802"/>
    </source>
</evidence>
<organism evidence="2 3">
    <name type="scientific">Edaphosphingomonas haloaromaticamans</name>
    <dbReference type="NCBI Taxonomy" id="653954"/>
    <lineage>
        <taxon>Bacteria</taxon>
        <taxon>Pseudomonadati</taxon>
        <taxon>Pseudomonadota</taxon>
        <taxon>Alphaproteobacteria</taxon>
        <taxon>Sphingomonadales</taxon>
        <taxon>Rhizorhabdaceae</taxon>
        <taxon>Edaphosphingomonas</taxon>
    </lineage>
</organism>
<dbReference type="Proteomes" id="UP000179467">
    <property type="component" value="Unassembled WGS sequence"/>
</dbReference>
<gene>
    <name evidence="2" type="ORF">BHE75_03167</name>
</gene>